<dbReference type="GO" id="GO:0008360">
    <property type="term" value="P:regulation of cell shape"/>
    <property type="evidence" value="ECO:0007669"/>
    <property type="project" value="UniProtKB-UniRule"/>
</dbReference>
<keyword evidence="3 6" id="KW-0133">Cell shape</keyword>
<feature type="chain" id="PRO_5039201371" evidence="7">
    <location>
        <begin position="27"/>
        <end position="338"/>
    </location>
</feature>
<comment type="pathway">
    <text evidence="1 6">Cell wall biogenesis; peptidoglycan biosynthesis.</text>
</comment>
<dbReference type="AlphaFoldDB" id="A0A2M9HGY5"/>
<evidence type="ECO:0000256" key="6">
    <source>
        <dbReference type="PROSITE-ProRule" id="PRU01373"/>
    </source>
</evidence>
<dbReference type="GO" id="GO:0016740">
    <property type="term" value="F:transferase activity"/>
    <property type="evidence" value="ECO:0007669"/>
    <property type="project" value="UniProtKB-KW"/>
</dbReference>
<accession>A0A2M9HGY5</accession>
<evidence type="ECO:0000256" key="3">
    <source>
        <dbReference type="ARBA" id="ARBA00022960"/>
    </source>
</evidence>
<comment type="caution">
    <text evidence="9">The sequence shown here is derived from an EMBL/GenBank/DDBJ whole genome shotgun (WGS) entry which is preliminary data.</text>
</comment>
<dbReference type="UniPathway" id="UPA00219"/>
<dbReference type="GO" id="GO:0071555">
    <property type="term" value="P:cell wall organization"/>
    <property type="evidence" value="ECO:0007669"/>
    <property type="project" value="UniProtKB-UniRule"/>
</dbReference>
<keyword evidence="10" id="KW-1185">Reference proteome</keyword>
<keyword evidence="5 6" id="KW-0961">Cell wall biogenesis/degradation</keyword>
<evidence type="ECO:0000256" key="2">
    <source>
        <dbReference type="ARBA" id="ARBA00022679"/>
    </source>
</evidence>
<keyword evidence="4 6" id="KW-0573">Peptidoglycan synthesis</keyword>
<dbReference type="EMBL" id="PEBK01000001">
    <property type="protein sequence ID" value="PJM76090.1"/>
    <property type="molecule type" value="Genomic_DNA"/>
</dbReference>
<feature type="active site" description="Nucleophile" evidence="6">
    <location>
        <position position="314"/>
    </location>
</feature>
<dbReference type="Gene3D" id="2.40.440.10">
    <property type="entry name" value="L,D-transpeptidase catalytic domain-like"/>
    <property type="match status" value="1"/>
</dbReference>
<dbReference type="CDD" id="cd16913">
    <property type="entry name" value="YkuD_like"/>
    <property type="match status" value="1"/>
</dbReference>
<sequence length="338" mass="37467">MRISVSARRPLAFVVALLVVAAGAFATTISPTPAEAAGTQQMWRMYNPNSGEHFYTANVAERNQLCNAGWSPEGVGWVAPTGGVPVYRLYNNPKRGSGTVGDHHYTMNPYERDMLIRAGWRYEGVGWRSGGRVPLYRQYNPHVNSKRHSGAHNYTTNYAENASLVRAGWRAEGVGWYAVRAGYKAKSCTPRKTSRPKTVNWRAASGRQPNLSRYRGLGVVVNISHQKVFIQSHGRTIYTMTASTGMNNSTPRGRYTIRYRGTHFYNPSERMGGDYWVGFIGTTYLFHSVPTGVSMGSYIPSEGAKLGRPASHGCVRLSVSDAQWFYRSVPDGTPVTIL</sequence>
<evidence type="ECO:0000256" key="7">
    <source>
        <dbReference type="SAM" id="SignalP"/>
    </source>
</evidence>
<dbReference type="InterPro" id="IPR005490">
    <property type="entry name" value="LD_TPept_cat_dom"/>
</dbReference>
<evidence type="ECO:0000259" key="8">
    <source>
        <dbReference type="PROSITE" id="PS52029"/>
    </source>
</evidence>
<reference evidence="9 10" key="1">
    <citation type="submission" date="2017-10" db="EMBL/GenBank/DDBJ databases">
        <title>Draft genome sequences of strains TRE 1, TRE 9, TRE H and TRI 7, isolated from tamarins, belonging to four potential novel Bifidobacterium species.</title>
        <authorList>
            <person name="Mattarelli P."/>
            <person name="Modesto M."/>
            <person name="Puglisi E."/>
            <person name="Morelli L."/>
            <person name="Spezio C."/>
            <person name="Bonetti A."/>
            <person name="Sandri C."/>
        </authorList>
    </citation>
    <scope>NUCLEOTIDE SEQUENCE [LARGE SCALE GENOMIC DNA]</scope>
    <source>
        <strain evidence="10">TRI7</strain>
    </source>
</reference>
<dbReference type="Pfam" id="PF18885">
    <property type="entry name" value="DUF5648"/>
    <property type="match status" value="1"/>
</dbReference>
<feature type="signal peptide" evidence="7">
    <location>
        <begin position="1"/>
        <end position="26"/>
    </location>
</feature>
<dbReference type="InterPro" id="IPR043708">
    <property type="entry name" value="DUF5648"/>
</dbReference>
<dbReference type="SUPFAM" id="SSF141523">
    <property type="entry name" value="L,D-transpeptidase catalytic domain-like"/>
    <property type="match status" value="1"/>
</dbReference>
<dbReference type="InterPro" id="IPR050979">
    <property type="entry name" value="LD-transpeptidase"/>
</dbReference>
<protein>
    <submittedName>
        <fullName evidence="9">L,D-transpeptidase</fullName>
    </submittedName>
</protein>
<feature type="domain" description="L,D-TPase catalytic" evidence="8">
    <location>
        <begin position="217"/>
        <end position="338"/>
    </location>
</feature>
<dbReference type="PROSITE" id="PS52029">
    <property type="entry name" value="LD_TPASE"/>
    <property type="match status" value="1"/>
</dbReference>
<dbReference type="GO" id="GO:0018104">
    <property type="term" value="P:peptidoglycan-protein cross-linking"/>
    <property type="evidence" value="ECO:0007669"/>
    <property type="project" value="TreeGrafter"/>
</dbReference>
<organism evidence="9 10">
    <name type="scientific">Bifidobacterium simiarum</name>
    <dbReference type="NCBI Taxonomy" id="2045441"/>
    <lineage>
        <taxon>Bacteria</taxon>
        <taxon>Bacillati</taxon>
        <taxon>Actinomycetota</taxon>
        <taxon>Actinomycetes</taxon>
        <taxon>Bifidobacteriales</taxon>
        <taxon>Bifidobacteriaceae</taxon>
        <taxon>Bifidobacterium</taxon>
    </lineage>
</organism>
<dbReference type="InterPro" id="IPR038063">
    <property type="entry name" value="Transpep_catalytic_dom"/>
</dbReference>
<proteinExistence type="predicted"/>
<evidence type="ECO:0000256" key="4">
    <source>
        <dbReference type="ARBA" id="ARBA00022984"/>
    </source>
</evidence>
<keyword evidence="7" id="KW-0732">Signal</keyword>
<dbReference type="OrthoDB" id="5242394at2"/>
<dbReference type="GO" id="GO:0005576">
    <property type="term" value="C:extracellular region"/>
    <property type="evidence" value="ECO:0007669"/>
    <property type="project" value="TreeGrafter"/>
</dbReference>
<dbReference type="Pfam" id="PF03734">
    <property type="entry name" value="YkuD"/>
    <property type="match status" value="1"/>
</dbReference>
<evidence type="ECO:0000313" key="9">
    <source>
        <dbReference type="EMBL" id="PJM76090.1"/>
    </source>
</evidence>
<dbReference type="PANTHER" id="PTHR30582">
    <property type="entry name" value="L,D-TRANSPEPTIDASE"/>
    <property type="match status" value="1"/>
</dbReference>
<feature type="active site" description="Proton donor/acceptor" evidence="6">
    <location>
        <position position="287"/>
    </location>
</feature>
<name>A0A2M9HGY5_9BIFI</name>
<evidence type="ECO:0000256" key="5">
    <source>
        <dbReference type="ARBA" id="ARBA00023316"/>
    </source>
</evidence>
<gene>
    <name evidence="9" type="ORF">CSQ87_00695</name>
</gene>
<dbReference type="Proteomes" id="UP000231451">
    <property type="component" value="Unassembled WGS sequence"/>
</dbReference>
<evidence type="ECO:0000256" key="1">
    <source>
        <dbReference type="ARBA" id="ARBA00004752"/>
    </source>
</evidence>
<dbReference type="PANTHER" id="PTHR30582:SF2">
    <property type="entry name" value="L,D-TRANSPEPTIDASE YCIB-RELATED"/>
    <property type="match status" value="1"/>
</dbReference>
<keyword evidence="2" id="KW-0808">Transferase</keyword>
<evidence type="ECO:0000313" key="10">
    <source>
        <dbReference type="Proteomes" id="UP000231451"/>
    </source>
</evidence>
<dbReference type="GO" id="GO:0071972">
    <property type="term" value="F:peptidoglycan L,D-transpeptidase activity"/>
    <property type="evidence" value="ECO:0007669"/>
    <property type="project" value="TreeGrafter"/>
</dbReference>